<reference evidence="2" key="1">
    <citation type="submission" date="2016-10" db="EMBL/GenBank/DDBJ databases">
        <authorList>
            <person name="Varghese N."/>
            <person name="Submissions S."/>
        </authorList>
    </citation>
    <scope>NUCLEOTIDE SEQUENCE [LARGE SCALE GENOMIC DNA]</scope>
    <source>
        <strain evidence="2">ATCC 29999</strain>
    </source>
</reference>
<dbReference type="RefSeq" id="WP_049581452.1">
    <property type="nucleotide sequence ID" value="NZ_CAWQXX010000035.1"/>
</dbReference>
<dbReference type="EMBL" id="FMWJ01000001">
    <property type="protein sequence ID" value="SCZ51139.1"/>
    <property type="molecule type" value="Genomic_DNA"/>
</dbReference>
<protein>
    <submittedName>
        <fullName evidence="1">Uncharacterized protein</fullName>
    </submittedName>
</protein>
<organism evidence="1 2">
    <name type="scientific">Photorhabdus luminescens</name>
    <name type="common">Xenorhabdus luminescens</name>
    <dbReference type="NCBI Taxonomy" id="29488"/>
    <lineage>
        <taxon>Bacteria</taxon>
        <taxon>Pseudomonadati</taxon>
        <taxon>Pseudomonadota</taxon>
        <taxon>Gammaproteobacteria</taxon>
        <taxon>Enterobacterales</taxon>
        <taxon>Morganellaceae</taxon>
        <taxon>Photorhabdus</taxon>
    </lineage>
</organism>
<dbReference type="AlphaFoldDB" id="A0A1G5PPZ6"/>
<name>A0A1G5PPZ6_PHOLU</name>
<dbReference type="Proteomes" id="UP000183223">
    <property type="component" value="Unassembled WGS sequence"/>
</dbReference>
<keyword evidence="2" id="KW-1185">Reference proteome</keyword>
<evidence type="ECO:0000313" key="2">
    <source>
        <dbReference type="Proteomes" id="UP000183223"/>
    </source>
</evidence>
<dbReference type="GeneID" id="45654586"/>
<sequence>MAPNLISSYSKDLSKKPSCVSSNIIDEFYYLSPEDDLLKIIEYALAGSEYDYYSEIIYMGCSTPDFYSEHAEYLRKCGYRTKRIIDELLSLDMHESSEDVLVGRILYNDFNFIYNGITQTGKQIKGVYIDIDYRRAGLASSIYNSLLLKHRYLICDNIQSLSGGSLWAGSIVKLGEVRIYDVIRKKFLDVLTPRGVGVNGVVPWSVLDLPISELSKWEPRPLSPESCHHIVNIISKDKLYN</sequence>
<evidence type="ECO:0000313" key="1">
    <source>
        <dbReference type="EMBL" id="SCZ51139.1"/>
    </source>
</evidence>
<dbReference type="OrthoDB" id="6556391at2"/>
<proteinExistence type="predicted"/>
<gene>
    <name evidence="1" type="ORF">SAMN02982990_00049</name>
</gene>
<accession>A0A1G5PPZ6</accession>